<dbReference type="AlphaFoldDB" id="A0A939DMV7"/>
<feature type="domain" description="Ice-binding protein C-terminal" evidence="2">
    <location>
        <begin position="169"/>
        <end position="191"/>
    </location>
</feature>
<keyword evidence="4" id="KW-1185">Reference proteome</keyword>
<name>A0A939DMV7_9ALTE</name>
<protein>
    <submittedName>
        <fullName evidence="3">PEP-CTERM sorting domain-containing protein</fullName>
    </submittedName>
</protein>
<keyword evidence="1" id="KW-0732">Signal</keyword>
<dbReference type="InterPro" id="IPR013424">
    <property type="entry name" value="Ice-binding_C"/>
</dbReference>
<evidence type="ECO:0000259" key="2">
    <source>
        <dbReference type="Pfam" id="PF07589"/>
    </source>
</evidence>
<accession>A0A939DMV7</accession>
<dbReference type="Proteomes" id="UP000664654">
    <property type="component" value="Unassembled WGS sequence"/>
</dbReference>
<dbReference type="RefSeq" id="WP_206573811.1">
    <property type="nucleotide sequence ID" value="NZ_JAFKCV010000005.1"/>
</dbReference>
<evidence type="ECO:0000313" key="4">
    <source>
        <dbReference type="Proteomes" id="UP000664654"/>
    </source>
</evidence>
<sequence length="198" mass="21897">MNLVRNLLLSISFFFSLSASASIIFTFEINELPEFNNNVTIGDSLTFAFSDDSNFDAGLSWHNIESVSYDTVSLGSFVIDSFDYSYSDYLISQFFSFTNLGKGGWQLDILVGRTGMDAAIVFEKGQDQLQFGQTVDGGGSTNLFIQSSSDFIFLHDFSNSFKFSATSTPVPEPSSFAIFGLSLLSLCFKRKLISPQKQ</sequence>
<reference evidence="3" key="1">
    <citation type="submission" date="2021-03" db="EMBL/GenBank/DDBJ databases">
        <title>novel species isolated from a fishpond in China.</title>
        <authorList>
            <person name="Lu H."/>
            <person name="Cai Z."/>
        </authorList>
    </citation>
    <scope>NUCLEOTIDE SEQUENCE</scope>
    <source>
        <strain evidence="3">JCM 30855</strain>
    </source>
</reference>
<feature type="chain" id="PRO_5036736755" evidence="1">
    <location>
        <begin position="22"/>
        <end position="198"/>
    </location>
</feature>
<evidence type="ECO:0000313" key="3">
    <source>
        <dbReference type="EMBL" id="MBN7825694.1"/>
    </source>
</evidence>
<gene>
    <name evidence="3" type="ORF">J0A66_10710</name>
</gene>
<feature type="signal peptide" evidence="1">
    <location>
        <begin position="1"/>
        <end position="21"/>
    </location>
</feature>
<dbReference type="Pfam" id="PF07589">
    <property type="entry name" value="PEP-CTERM"/>
    <property type="match status" value="1"/>
</dbReference>
<comment type="caution">
    <text evidence="3">The sequence shown here is derived from an EMBL/GenBank/DDBJ whole genome shotgun (WGS) entry which is preliminary data.</text>
</comment>
<dbReference type="EMBL" id="JAFKCV010000005">
    <property type="protein sequence ID" value="MBN7825694.1"/>
    <property type="molecule type" value="Genomic_DNA"/>
</dbReference>
<organism evidence="3 4">
    <name type="scientific">Bowmanella dokdonensis</name>
    <dbReference type="NCBI Taxonomy" id="751969"/>
    <lineage>
        <taxon>Bacteria</taxon>
        <taxon>Pseudomonadati</taxon>
        <taxon>Pseudomonadota</taxon>
        <taxon>Gammaproteobacteria</taxon>
        <taxon>Alteromonadales</taxon>
        <taxon>Alteromonadaceae</taxon>
        <taxon>Bowmanella</taxon>
    </lineage>
</organism>
<evidence type="ECO:0000256" key="1">
    <source>
        <dbReference type="SAM" id="SignalP"/>
    </source>
</evidence>
<proteinExistence type="predicted"/>